<evidence type="ECO:0000313" key="3">
    <source>
        <dbReference type="Proteomes" id="UP001152798"/>
    </source>
</evidence>
<organism evidence="2 3">
    <name type="scientific">Nezara viridula</name>
    <name type="common">Southern green stink bug</name>
    <name type="synonym">Cimex viridulus</name>
    <dbReference type="NCBI Taxonomy" id="85310"/>
    <lineage>
        <taxon>Eukaryota</taxon>
        <taxon>Metazoa</taxon>
        <taxon>Ecdysozoa</taxon>
        <taxon>Arthropoda</taxon>
        <taxon>Hexapoda</taxon>
        <taxon>Insecta</taxon>
        <taxon>Pterygota</taxon>
        <taxon>Neoptera</taxon>
        <taxon>Paraneoptera</taxon>
        <taxon>Hemiptera</taxon>
        <taxon>Heteroptera</taxon>
        <taxon>Panheteroptera</taxon>
        <taxon>Pentatomomorpha</taxon>
        <taxon>Pentatomoidea</taxon>
        <taxon>Pentatomidae</taxon>
        <taxon>Pentatominae</taxon>
        <taxon>Nezara</taxon>
    </lineage>
</organism>
<proteinExistence type="predicted"/>
<reference evidence="2" key="1">
    <citation type="submission" date="2022-01" db="EMBL/GenBank/DDBJ databases">
        <authorList>
            <person name="King R."/>
        </authorList>
    </citation>
    <scope>NUCLEOTIDE SEQUENCE</scope>
</reference>
<protein>
    <submittedName>
        <fullName evidence="2">Uncharacterized protein</fullName>
    </submittedName>
</protein>
<feature type="region of interest" description="Disordered" evidence="1">
    <location>
        <begin position="91"/>
        <end position="134"/>
    </location>
</feature>
<dbReference type="OrthoDB" id="19311at2759"/>
<dbReference type="Proteomes" id="UP001152798">
    <property type="component" value="Chromosome 7"/>
</dbReference>
<dbReference type="AlphaFoldDB" id="A0A9P0MU01"/>
<keyword evidence="3" id="KW-1185">Reference proteome</keyword>
<evidence type="ECO:0000256" key="1">
    <source>
        <dbReference type="SAM" id="MobiDB-lite"/>
    </source>
</evidence>
<feature type="compositionally biased region" description="Basic and acidic residues" evidence="1">
    <location>
        <begin position="91"/>
        <end position="110"/>
    </location>
</feature>
<dbReference type="EMBL" id="OV725083">
    <property type="protein sequence ID" value="CAH1407123.1"/>
    <property type="molecule type" value="Genomic_DNA"/>
</dbReference>
<evidence type="ECO:0000313" key="2">
    <source>
        <dbReference type="EMBL" id="CAH1407123.1"/>
    </source>
</evidence>
<accession>A0A9P0MU01</accession>
<sequence length="151" mass="17852">MRQRIRNTSTCAWKMPEQLPPHNAPSHHKVKHELMRLLKERDYACFEEVYCIDTNGSTRYADIVDEKVGDDFGSYRELKVPREFRAERVPRERPLVRSSRNDTRPNKELHGGPWCRHKGRGKANNTRDKATPLPRDPIYLPAPWDFFLNRI</sequence>
<name>A0A9P0MU01_NEZVI</name>
<gene>
    <name evidence="2" type="ORF">NEZAVI_LOCUS14921</name>
</gene>